<reference evidence="1" key="1">
    <citation type="submission" date="2011-04" db="EMBL/GenBank/DDBJ databases">
        <title>Evolution of plant cell wall degrading machinery underlies the functional diversity of forest fungi.</title>
        <authorList>
            <consortium name="US DOE Joint Genome Institute (JGI-PGF)"/>
            <person name="Eastwood D.C."/>
            <person name="Floudas D."/>
            <person name="Binder M."/>
            <person name="Majcherczyk A."/>
            <person name="Schneider P."/>
            <person name="Aerts A."/>
            <person name="Asiegbu F.O."/>
            <person name="Baker S.E."/>
            <person name="Barry K."/>
            <person name="Bendiksby M."/>
            <person name="Blumentritt M."/>
            <person name="Coutinho P.M."/>
            <person name="Cullen D."/>
            <person name="Cullen D."/>
            <person name="Gathman A."/>
            <person name="Goodell B."/>
            <person name="Henrissat B."/>
            <person name="Ihrmark K."/>
            <person name="Kauserud H."/>
            <person name="Kohler A."/>
            <person name="LaButti K."/>
            <person name="Lapidus A."/>
            <person name="Lavin J.L."/>
            <person name="Lee Y.-H."/>
            <person name="Lindquist E."/>
            <person name="Lilly W."/>
            <person name="Lucas S."/>
            <person name="Morin E."/>
            <person name="Murat C."/>
            <person name="Oguiza J.A."/>
            <person name="Park J."/>
            <person name="Pisabarro A.G."/>
            <person name="Riley R."/>
            <person name="Rosling A."/>
            <person name="Salamov A."/>
            <person name="Schmidt O."/>
            <person name="Schmutz J."/>
            <person name="Skrede I."/>
            <person name="Stenlid J."/>
            <person name="Wiebenga A."/>
            <person name="Xie X."/>
            <person name="Kues U."/>
            <person name="Hibbett D.S."/>
            <person name="Hoffmeister D."/>
            <person name="Hogberg N."/>
            <person name="Martin F."/>
            <person name="Grigoriev I.V."/>
            <person name="Watkinson S.C."/>
        </authorList>
    </citation>
    <scope>NUCLEOTIDE SEQUENCE</scope>
    <source>
        <strain evidence="1">S7.9</strain>
    </source>
</reference>
<evidence type="ECO:0000313" key="1">
    <source>
        <dbReference type="EMBL" id="EGO27635.1"/>
    </source>
</evidence>
<proteinExistence type="predicted"/>
<organism>
    <name type="scientific">Serpula lacrymans var. lacrymans (strain S7.9)</name>
    <name type="common">Dry rot fungus</name>
    <dbReference type="NCBI Taxonomy" id="578457"/>
    <lineage>
        <taxon>Eukaryota</taxon>
        <taxon>Fungi</taxon>
        <taxon>Dikarya</taxon>
        <taxon>Basidiomycota</taxon>
        <taxon>Agaricomycotina</taxon>
        <taxon>Agaricomycetes</taxon>
        <taxon>Agaricomycetidae</taxon>
        <taxon>Boletales</taxon>
        <taxon>Coniophorineae</taxon>
        <taxon>Serpulaceae</taxon>
        <taxon>Serpula</taxon>
    </lineage>
</organism>
<dbReference type="RefSeq" id="XP_007315726.1">
    <property type="nucleotide sequence ID" value="XM_007315664.1"/>
</dbReference>
<name>F8NP70_SERL9</name>
<sequence length="201" mass="23220">MSDPIHVTEFLTLTSTDAIKTTDHFRELVDIIRKEIPTFQSYHWGDRVQEPGIRQLIICFGDDPRDKYTPALLKSLDDKLNLISTSYERKFFVLNPFLPGKYFSAPYTEVIFATTKPDINLEEFNKVCNASLRPCDVFPGCYGTSWGYYIGKGEEIVMVLGWESPEHHQAFHKTDICKTTTAPFLEMVSDAKWFYIQARED</sequence>
<dbReference type="InterPro" id="IPR011008">
    <property type="entry name" value="Dimeric_a/b-barrel"/>
</dbReference>
<evidence type="ECO:0008006" key="2">
    <source>
        <dbReference type="Google" id="ProtNLM"/>
    </source>
</evidence>
<dbReference type="GeneID" id="18813209"/>
<dbReference type="OrthoDB" id="3830579at2759"/>
<accession>F8NP70</accession>
<dbReference type="HOGENOM" id="CLU_1344032_0_0_1"/>
<dbReference type="SUPFAM" id="SSF54909">
    <property type="entry name" value="Dimeric alpha+beta barrel"/>
    <property type="match status" value="1"/>
</dbReference>
<dbReference type="Proteomes" id="UP000008064">
    <property type="component" value="Unassembled WGS sequence"/>
</dbReference>
<dbReference type="Gene3D" id="3.30.70.100">
    <property type="match status" value="1"/>
</dbReference>
<protein>
    <recommendedName>
        <fullName evidence="2">ABM domain-containing protein</fullName>
    </recommendedName>
</protein>
<dbReference type="KEGG" id="sla:SERLADRAFT_413965"/>
<dbReference type="AlphaFoldDB" id="F8NP70"/>
<dbReference type="EMBL" id="GL945431">
    <property type="protein sequence ID" value="EGO27635.1"/>
    <property type="molecule type" value="Genomic_DNA"/>
</dbReference>
<gene>
    <name evidence="1" type="ORF">SERLADRAFT_413965</name>
</gene>